<dbReference type="GO" id="GO:0005886">
    <property type="term" value="C:plasma membrane"/>
    <property type="evidence" value="ECO:0007669"/>
    <property type="project" value="UniProtKB-SubCell"/>
</dbReference>
<dbReference type="CDD" id="cd09157">
    <property type="entry name" value="PLDc_CLS_unchar2_1"/>
    <property type="match status" value="1"/>
</dbReference>
<dbReference type="SUPFAM" id="SSF56024">
    <property type="entry name" value="Phospholipase D/nuclease"/>
    <property type="match status" value="2"/>
</dbReference>
<evidence type="ECO:0000259" key="7">
    <source>
        <dbReference type="PROSITE" id="PS50035"/>
    </source>
</evidence>
<proteinExistence type="predicted"/>
<dbReference type="Proteomes" id="UP000199771">
    <property type="component" value="Unassembled WGS sequence"/>
</dbReference>
<evidence type="ECO:0000313" key="8">
    <source>
        <dbReference type="EMBL" id="SFF58224.1"/>
    </source>
</evidence>
<comment type="subcellular location">
    <subcellularLocation>
        <location evidence="1">Cell membrane</location>
        <topology evidence="1">Multi-pass membrane protein</topology>
    </subcellularLocation>
</comment>
<evidence type="ECO:0000256" key="6">
    <source>
        <dbReference type="SAM" id="Phobius"/>
    </source>
</evidence>
<dbReference type="SMART" id="SM00155">
    <property type="entry name" value="PLDc"/>
    <property type="match status" value="2"/>
</dbReference>
<dbReference type="Pfam" id="PF13091">
    <property type="entry name" value="PLDc_2"/>
    <property type="match status" value="2"/>
</dbReference>
<organism evidence="8 9">
    <name type="scientific">Fontimonas thermophila</name>
    <dbReference type="NCBI Taxonomy" id="1076937"/>
    <lineage>
        <taxon>Bacteria</taxon>
        <taxon>Pseudomonadati</taxon>
        <taxon>Pseudomonadota</taxon>
        <taxon>Gammaproteobacteria</taxon>
        <taxon>Nevskiales</taxon>
        <taxon>Nevskiaceae</taxon>
        <taxon>Fontimonas</taxon>
    </lineage>
</organism>
<evidence type="ECO:0000256" key="5">
    <source>
        <dbReference type="ARBA" id="ARBA00023136"/>
    </source>
</evidence>
<gene>
    <name evidence="8" type="ORF">SAMN04488120_11049</name>
</gene>
<dbReference type="Pfam" id="PF13396">
    <property type="entry name" value="PLDc_N"/>
    <property type="match status" value="1"/>
</dbReference>
<dbReference type="PROSITE" id="PS50035">
    <property type="entry name" value="PLD"/>
    <property type="match status" value="2"/>
</dbReference>
<dbReference type="CDD" id="cd09163">
    <property type="entry name" value="PLDc_CLS_unchar2_2"/>
    <property type="match status" value="1"/>
</dbReference>
<dbReference type="STRING" id="1076937.SAMN04488120_11049"/>
<dbReference type="InterPro" id="IPR027379">
    <property type="entry name" value="CLS_N"/>
</dbReference>
<dbReference type="InterPro" id="IPR001736">
    <property type="entry name" value="PLipase_D/transphosphatidylase"/>
</dbReference>
<evidence type="ECO:0000256" key="1">
    <source>
        <dbReference type="ARBA" id="ARBA00004651"/>
    </source>
</evidence>
<evidence type="ECO:0000313" key="9">
    <source>
        <dbReference type="Proteomes" id="UP000199771"/>
    </source>
</evidence>
<dbReference type="EMBL" id="FOOC01000010">
    <property type="protein sequence ID" value="SFF58224.1"/>
    <property type="molecule type" value="Genomic_DNA"/>
</dbReference>
<dbReference type="Gene3D" id="3.30.870.10">
    <property type="entry name" value="Endonuclease Chain A"/>
    <property type="match status" value="2"/>
</dbReference>
<sequence>MLDTLLPMLLRLDESGILFPLGLLFALYAAGHALLSRRDPRTAWGWIAVCWLFPFAGPALYFIFGINRLQTRAQRLGLESRRPGEHGVLHPDDVRHHPHTAGAHIPPWLDEVTRTADTLTRLPLLGGNRIEPLHNGDQAYPRMLAAIEQARHSVALATYIFDNDAIGQRFVDALDRARARGVDVRVMIDGFGQHYSLVPITRVLRARGIDCAMFNPLRLLPPSLHVNLRNHRKLLLVDGTVGFSGGMNIGRRHVLGDGGAPNPAVDLHFEIRGPVLDQLAQAFADDWRLCGKPEWQRPPRATAVDDPGAICRVIIDGPNEDFDHLALIMQSAISAARREVQIMTPYFLPPNEMISELQGAALRGVDVQVILPEKSNLPFVDWATRNMLGELLRFGVRICYQPPPFCHSKLLVVDGAYALIGSANLDARSLKLNFELGVEIYDRSLAQTLAAHCSAVRARAREIHLAEINGRSLPARLRDALFWLFSPYL</sequence>
<protein>
    <submittedName>
        <fullName evidence="8">Cardiolipin synthetase 2</fullName>
    </submittedName>
</protein>
<keyword evidence="4 6" id="KW-1133">Transmembrane helix</keyword>
<dbReference type="GO" id="GO:0008808">
    <property type="term" value="F:cardiolipin synthase activity"/>
    <property type="evidence" value="ECO:0007669"/>
    <property type="project" value="TreeGrafter"/>
</dbReference>
<dbReference type="AlphaFoldDB" id="A0A1I2JUJ9"/>
<dbReference type="GO" id="GO:0032049">
    <property type="term" value="P:cardiolipin biosynthetic process"/>
    <property type="evidence" value="ECO:0007669"/>
    <property type="project" value="UniProtKB-ARBA"/>
</dbReference>
<feature type="domain" description="PLD phosphodiesterase" evidence="7">
    <location>
        <begin position="407"/>
        <end position="429"/>
    </location>
</feature>
<name>A0A1I2JUJ9_9GAMM</name>
<dbReference type="PANTHER" id="PTHR21248">
    <property type="entry name" value="CARDIOLIPIN SYNTHASE"/>
    <property type="match status" value="1"/>
</dbReference>
<keyword evidence="5 6" id="KW-0472">Membrane</keyword>
<dbReference type="PANTHER" id="PTHR21248:SF22">
    <property type="entry name" value="PHOSPHOLIPASE D"/>
    <property type="match status" value="1"/>
</dbReference>
<evidence type="ECO:0000256" key="3">
    <source>
        <dbReference type="ARBA" id="ARBA00022692"/>
    </source>
</evidence>
<accession>A0A1I2JUJ9</accession>
<evidence type="ECO:0000256" key="4">
    <source>
        <dbReference type="ARBA" id="ARBA00022989"/>
    </source>
</evidence>
<evidence type="ECO:0000256" key="2">
    <source>
        <dbReference type="ARBA" id="ARBA00022475"/>
    </source>
</evidence>
<dbReference type="InterPro" id="IPR025202">
    <property type="entry name" value="PLD-like_dom"/>
</dbReference>
<keyword evidence="9" id="KW-1185">Reference proteome</keyword>
<feature type="domain" description="PLD phosphodiesterase" evidence="7">
    <location>
        <begin position="226"/>
        <end position="253"/>
    </location>
</feature>
<keyword evidence="2" id="KW-1003">Cell membrane</keyword>
<dbReference type="RefSeq" id="WP_200769593.1">
    <property type="nucleotide sequence ID" value="NZ_FOOC01000010.1"/>
</dbReference>
<reference evidence="8 9" key="1">
    <citation type="submission" date="2016-10" db="EMBL/GenBank/DDBJ databases">
        <authorList>
            <person name="de Groot N.N."/>
        </authorList>
    </citation>
    <scope>NUCLEOTIDE SEQUENCE [LARGE SCALE GENOMIC DNA]</scope>
    <source>
        <strain evidence="8 9">DSM 23609</strain>
    </source>
</reference>
<feature type="transmembrane region" description="Helical" evidence="6">
    <location>
        <begin position="17"/>
        <end position="36"/>
    </location>
</feature>
<keyword evidence="3 6" id="KW-0812">Transmembrane</keyword>
<feature type="transmembrane region" description="Helical" evidence="6">
    <location>
        <begin position="43"/>
        <end position="64"/>
    </location>
</feature>